<accession>A0A4P2Q3Z7</accession>
<reference evidence="1 2" key="1">
    <citation type="submission" date="2015-09" db="EMBL/GenBank/DDBJ databases">
        <title>Sorangium comparison.</title>
        <authorList>
            <person name="Zaburannyi N."/>
            <person name="Bunk B."/>
            <person name="Overmann J."/>
            <person name="Mueller R."/>
        </authorList>
    </citation>
    <scope>NUCLEOTIDE SEQUENCE [LARGE SCALE GENOMIC DNA]</scope>
    <source>
        <strain evidence="1 2">So ceGT47</strain>
    </source>
</reference>
<gene>
    <name evidence="1" type="ORF">SOCEGT47_046100</name>
</gene>
<evidence type="ECO:0000313" key="1">
    <source>
        <dbReference type="EMBL" id="AUX24077.1"/>
    </source>
</evidence>
<sequence length="340" mass="35516">MMIQTTPMPAWKHPSKFAKSLRFPRLFRGSRGPAAAPRARRAARLALALPLLLPACGGAESPPEVRSTGCPRCAEATPVGALPKGPIDECSGAVAGRAHPDVLYVHNDSGDDPRFFAIGLGGALRSEIEVARATAIDWEEVARGPCGAEGGDCLFFADIGDNDGERDGYAIYRVREPDTLDAAPRTELAEVISLSYPDGSHDAETLLVHPTTGAITVVTKVKKGSAGIYELPAPPAGAQSSAVLVAAGSIKAPAGSPSFTSGDVHPDGRGVLLRTSSHVFFYPMTPDQTVAQALAAPPCLLPVADEEQGEAIAWVPGGWDYVTISEGEKAPLHRVSCEAP</sequence>
<dbReference type="AlphaFoldDB" id="A0A4P2Q3Z7"/>
<name>A0A4P2Q3Z7_SORCE</name>
<dbReference type="EMBL" id="CP012670">
    <property type="protein sequence ID" value="AUX24077.1"/>
    <property type="molecule type" value="Genomic_DNA"/>
</dbReference>
<dbReference type="Proteomes" id="UP000295781">
    <property type="component" value="Chromosome"/>
</dbReference>
<protein>
    <submittedName>
        <fullName evidence="1">Uncharacterized protein</fullName>
    </submittedName>
</protein>
<proteinExistence type="predicted"/>
<evidence type="ECO:0000313" key="2">
    <source>
        <dbReference type="Proteomes" id="UP000295781"/>
    </source>
</evidence>
<organism evidence="1 2">
    <name type="scientific">Sorangium cellulosum</name>
    <name type="common">Polyangium cellulosum</name>
    <dbReference type="NCBI Taxonomy" id="56"/>
    <lineage>
        <taxon>Bacteria</taxon>
        <taxon>Pseudomonadati</taxon>
        <taxon>Myxococcota</taxon>
        <taxon>Polyangia</taxon>
        <taxon>Polyangiales</taxon>
        <taxon>Polyangiaceae</taxon>
        <taxon>Sorangium</taxon>
    </lineage>
</organism>